<sequence>MGIKRQNGGPYVCPKYEKIGQGMEEKVAKRLALLLKKERERELKLKREESRRQRELEELMQAMKEQQIDSEMRLKKEKGTQRKGGKRENAVRDGTGGTETEGEARDGTETSRA</sequence>
<dbReference type="Proteomes" id="UP001519460">
    <property type="component" value="Unassembled WGS sequence"/>
</dbReference>
<protein>
    <submittedName>
        <fullName evidence="2">Uncharacterized protein</fullName>
    </submittedName>
</protein>
<accession>A0ABD0KTY4</accession>
<proteinExistence type="predicted"/>
<keyword evidence="3" id="KW-1185">Reference proteome</keyword>
<evidence type="ECO:0000313" key="3">
    <source>
        <dbReference type="Proteomes" id="UP001519460"/>
    </source>
</evidence>
<feature type="compositionally biased region" description="Basic and acidic residues" evidence="1">
    <location>
        <begin position="102"/>
        <end position="113"/>
    </location>
</feature>
<reference evidence="2 3" key="1">
    <citation type="journal article" date="2023" name="Sci. Data">
        <title>Genome assembly of the Korean intertidal mud-creeper Batillaria attramentaria.</title>
        <authorList>
            <person name="Patra A.K."/>
            <person name="Ho P.T."/>
            <person name="Jun S."/>
            <person name="Lee S.J."/>
            <person name="Kim Y."/>
            <person name="Won Y.J."/>
        </authorList>
    </citation>
    <scope>NUCLEOTIDE SEQUENCE [LARGE SCALE GENOMIC DNA]</scope>
    <source>
        <strain evidence="2">Wonlab-2016</strain>
    </source>
</reference>
<comment type="caution">
    <text evidence="2">The sequence shown here is derived from an EMBL/GenBank/DDBJ whole genome shotgun (WGS) entry which is preliminary data.</text>
</comment>
<dbReference type="AlphaFoldDB" id="A0ABD0KTY4"/>
<evidence type="ECO:0000313" key="2">
    <source>
        <dbReference type="EMBL" id="KAK7490652.1"/>
    </source>
</evidence>
<feature type="compositionally biased region" description="Basic and acidic residues" evidence="1">
    <location>
        <begin position="68"/>
        <end position="91"/>
    </location>
</feature>
<name>A0ABD0KTY4_9CAEN</name>
<feature type="region of interest" description="Disordered" evidence="1">
    <location>
        <begin position="68"/>
        <end position="113"/>
    </location>
</feature>
<evidence type="ECO:0000256" key="1">
    <source>
        <dbReference type="SAM" id="MobiDB-lite"/>
    </source>
</evidence>
<gene>
    <name evidence="2" type="ORF">BaRGS_00018069</name>
</gene>
<dbReference type="EMBL" id="JACVVK020000124">
    <property type="protein sequence ID" value="KAK7490652.1"/>
    <property type="molecule type" value="Genomic_DNA"/>
</dbReference>
<organism evidence="2 3">
    <name type="scientific">Batillaria attramentaria</name>
    <dbReference type="NCBI Taxonomy" id="370345"/>
    <lineage>
        <taxon>Eukaryota</taxon>
        <taxon>Metazoa</taxon>
        <taxon>Spiralia</taxon>
        <taxon>Lophotrochozoa</taxon>
        <taxon>Mollusca</taxon>
        <taxon>Gastropoda</taxon>
        <taxon>Caenogastropoda</taxon>
        <taxon>Sorbeoconcha</taxon>
        <taxon>Cerithioidea</taxon>
        <taxon>Batillariidae</taxon>
        <taxon>Batillaria</taxon>
    </lineage>
</organism>